<dbReference type="InterPro" id="IPR013176">
    <property type="entry name" value="Ccz1"/>
</dbReference>
<comment type="caution">
    <text evidence="4">The sequence shown here is derived from an EMBL/GenBank/DDBJ whole genome shotgun (WGS) entry which is preliminary data.</text>
</comment>
<dbReference type="GO" id="GO:0035658">
    <property type="term" value="C:Mon1-Ccz1 complex"/>
    <property type="evidence" value="ECO:0007669"/>
    <property type="project" value="InterPro"/>
</dbReference>
<comment type="similarity">
    <text evidence="1">Belongs to the CCZ1 family.</text>
</comment>
<accession>A0A836C3H8</accession>
<dbReference type="GO" id="GO:0016192">
    <property type="term" value="P:vesicle-mediated transport"/>
    <property type="evidence" value="ECO:0007669"/>
    <property type="project" value="InterPro"/>
</dbReference>
<keyword evidence="5" id="KW-1185">Reference proteome</keyword>
<evidence type="ECO:0000313" key="4">
    <source>
        <dbReference type="EMBL" id="KAG2497833.1"/>
    </source>
</evidence>
<evidence type="ECO:0000313" key="5">
    <source>
        <dbReference type="Proteomes" id="UP000612055"/>
    </source>
</evidence>
<feature type="domain" description="CCZ1/INTU/HSP4 first Longin" evidence="3">
    <location>
        <begin position="28"/>
        <end position="138"/>
    </location>
</feature>
<feature type="compositionally biased region" description="Low complexity" evidence="2">
    <location>
        <begin position="570"/>
        <end position="620"/>
    </location>
</feature>
<protein>
    <recommendedName>
        <fullName evidence="3">CCZ1/INTU/HSP4 first Longin domain-containing protein</fullName>
    </recommendedName>
</protein>
<dbReference type="PANTHER" id="PTHR13056">
    <property type="entry name" value="VACUOLAR FUSION PROTEIN CCZ1 HOMOLOG-RELATED"/>
    <property type="match status" value="1"/>
</dbReference>
<dbReference type="EMBL" id="JAEHOE010000012">
    <property type="protein sequence ID" value="KAG2497833.1"/>
    <property type="molecule type" value="Genomic_DNA"/>
</dbReference>
<dbReference type="AlphaFoldDB" id="A0A836C3H8"/>
<dbReference type="PANTHER" id="PTHR13056:SF0">
    <property type="entry name" value="VACUOLAR FUSION PROTEIN CCZ1 HOMOLOG-RELATED"/>
    <property type="match status" value="1"/>
</dbReference>
<organism evidence="4 5">
    <name type="scientific">Edaphochlamys debaryana</name>
    <dbReference type="NCBI Taxonomy" id="47281"/>
    <lineage>
        <taxon>Eukaryota</taxon>
        <taxon>Viridiplantae</taxon>
        <taxon>Chlorophyta</taxon>
        <taxon>core chlorophytes</taxon>
        <taxon>Chlorophyceae</taxon>
        <taxon>CS clade</taxon>
        <taxon>Chlamydomonadales</taxon>
        <taxon>Chlamydomonadales incertae sedis</taxon>
        <taxon>Edaphochlamys</taxon>
    </lineage>
</organism>
<evidence type="ECO:0000259" key="3">
    <source>
        <dbReference type="Pfam" id="PF19031"/>
    </source>
</evidence>
<proteinExistence type="inferred from homology"/>
<dbReference type="OrthoDB" id="240546at2759"/>
<dbReference type="Proteomes" id="UP000612055">
    <property type="component" value="Unassembled WGS sequence"/>
</dbReference>
<gene>
    <name evidence="4" type="ORF">HYH03_004103</name>
</gene>
<evidence type="ECO:0000256" key="1">
    <source>
        <dbReference type="ARBA" id="ARBA00005352"/>
    </source>
</evidence>
<dbReference type="Pfam" id="PF19031">
    <property type="entry name" value="Intu_longin_1"/>
    <property type="match status" value="1"/>
</dbReference>
<reference evidence="4" key="1">
    <citation type="journal article" date="2020" name="bioRxiv">
        <title>Comparative genomics of Chlamydomonas.</title>
        <authorList>
            <person name="Craig R.J."/>
            <person name="Hasan A.R."/>
            <person name="Ness R.W."/>
            <person name="Keightley P.D."/>
        </authorList>
    </citation>
    <scope>NUCLEOTIDE SEQUENCE</scope>
    <source>
        <strain evidence="4">CCAP 11/70</strain>
    </source>
</reference>
<sequence>MAHAGGPPGRALGENPVSTFFRSTNLTFALYDTRRGQCEGEEHEKLLSFFPTIAPVHVRTSIVGLAQAVASFADTLTQEGCRFKTLVAEQNKWVMCEVEPCIWLLAVVRKTWASGACTDAAYKALLTSTYDMFVLLHGRVNTLLEQDPSGFAVRRVFQPLLDEVGSRLLRPDAASAREPGGHAALLANPLAPHAPTALPLLAPSHAAFLAVQCLVNQLLIASFYGARLVSGCVVMWNGLPVWSSLGPEDTGALLGLAARALVPAARAAQRQGRLPGAGALMMAATGAVAATETAYETLVSPLQWRPGGGIQAGGGGAAAAAATSSSAAAGGPTLPTSVGSSGLLAFGAGGLAAADNPGGASPRLPVSSSAAAGPSVTAASAAAAAAPGGAAGVGSVLPPFLASFLRPRLRPSMYTGPGGAALALPIESVLPMAHVWLRGSHEWAQLLPYHRGPLLVLALLHDGPPPGAEVLAALAAVLQRGAAPAAAALAAEVPARSVWHEKGHRYCFTDALHHASRYSPLKKVQTLSSSALRHAAHLRSKLDDWEHHARQQAAGAAAAVGLGPQASGALEGQTAAAPGQPGEQAEAGGAAGDAAAGSSSAAPAPAAPSQASGAAATPAAAPSPVPILSPADCDCEMVVRTGHDAWLVLRSAPGGRRLYAASEWGQDLTLASAVAPTDVLSDRLFPGVFLPS</sequence>
<feature type="region of interest" description="Disordered" evidence="2">
    <location>
        <begin position="570"/>
        <end position="622"/>
    </location>
</feature>
<dbReference type="InterPro" id="IPR043987">
    <property type="entry name" value="CCZ1/INTU/HSP4_longin_1"/>
</dbReference>
<evidence type="ECO:0000256" key="2">
    <source>
        <dbReference type="SAM" id="MobiDB-lite"/>
    </source>
</evidence>
<name>A0A836C3H8_9CHLO</name>